<organism evidence="7 8">
    <name type="scientific">Anaerofustis stercorihominis</name>
    <dbReference type="NCBI Taxonomy" id="214853"/>
    <lineage>
        <taxon>Bacteria</taxon>
        <taxon>Bacillati</taxon>
        <taxon>Bacillota</taxon>
        <taxon>Clostridia</taxon>
        <taxon>Eubacteriales</taxon>
        <taxon>Eubacteriaceae</taxon>
        <taxon>Anaerofustis</taxon>
    </lineage>
</organism>
<comment type="catalytic activity">
    <reaction evidence="1 5">
        <text>a uridine in RNA = a pseudouridine in RNA</text>
        <dbReference type="Rhea" id="RHEA:48348"/>
        <dbReference type="Rhea" id="RHEA-COMP:12068"/>
        <dbReference type="Rhea" id="RHEA-COMP:12069"/>
        <dbReference type="ChEBI" id="CHEBI:65314"/>
        <dbReference type="ChEBI" id="CHEBI:65315"/>
    </reaction>
</comment>
<evidence type="ECO:0000259" key="6">
    <source>
        <dbReference type="Pfam" id="PF00849"/>
    </source>
</evidence>
<proteinExistence type="inferred from homology"/>
<keyword evidence="3 5" id="KW-0413">Isomerase</keyword>
<comment type="caution">
    <text evidence="7">The sequence shown here is derived from an EMBL/GenBank/DDBJ whole genome shotgun (WGS) entry which is preliminary data.</text>
</comment>
<dbReference type="PANTHER" id="PTHR21600:SF44">
    <property type="entry name" value="RIBOSOMAL LARGE SUBUNIT PSEUDOURIDINE SYNTHASE D"/>
    <property type="match status" value="1"/>
</dbReference>
<feature type="active site" evidence="4">
    <location>
        <position position="142"/>
    </location>
</feature>
<dbReference type="InterPro" id="IPR006224">
    <property type="entry name" value="PsdUridine_synth_RluA-like_CS"/>
</dbReference>
<dbReference type="AlphaFoldDB" id="A0A3E3E0M9"/>
<dbReference type="EMBL" id="QUSM01000002">
    <property type="protein sequence ID" value="RGD75111.1"/>
    <property type="molecule type" value="Genomic_DNA"/>
</dbReference>
<dbReference type="Pfam" id="PF00849">
    <property type="entry name" value="PseudoU_synth_2"/>
    <property type="match status" value="1"/>
</dbReference>
<dbReference type="GO" id="GO:0140098">
    <property type="term" value="F:catalytic activity, acting on RNA"/>
    <property type="evidence" value="ECO:0007669"/>
    <property type="project" value="UniProtKB-ARBA"/>
</dbReference>
<dbReference type="GO" id="GO:0000455">
    <property type="term" value="P:enzyme-directed rRNA pseudouridine synthesis"/>
    <property type="evidence" value="ECO:0007669"/>
    <property type="project" value="TreeGrafter"/>
</dbReference>
<dbReference type="PROSITE" id="PS01129">
    <property type="entry name" value="PSI_RLU"/>
    <property type="match status" value="1"/>
</dbReference>
<gene>
    <name evidence="7" type="ORF">DW687_01965</name>
</gene>
<dbReference type="InterPro" id="IPR006145">
    <property type="entry name" value="PsdUridine_synth_RsuA/RluA"/>
</dbReference>
<dbReference type="GO" id="GO:0009982">
    <property type="term" value="F:pseudouridine synthase activity"/>
    <property type="evidence" value="ECO:0007669"/>
    <property type="project" value="InterPro"/>
</dbReference>
<evidence type="ECO:0000313" key="7">
    <source>
        <dbReference type="EMBL" id="RGD75111.1"/>
    </source>
</evidence>
<comment type="similarity">
    <text evidence="2 5">Belongs to the pseudouridine synthase RluA family.</text>
</comment>
<dbReference type="EC" id="5.4.99.-" evidence="5"/>
<evidence type="ECO:0000256" key="2">
    <source>
        <dbReference type="ARBA" id="ARBA00010876"/>
    </source>
</evidence>
<dbReference type="SUPFAM" id="SSF55120">
    <property type="entry name" value="Pseudouridine synthase"/>
    <property type="match status" value="1"/>
</dbReference>
<dbReference type="NCBIfam" id="TIGR00005">
    <property type="entry name" value="rluA_subfam"/>
    <property type="match status" value="1"/>
</dbReference>
<dbReference type="Proteomes" id="UP000261212">
    <property type="component" value="Unassembled WGS sequence"/>
</dbReference>
<protein>
    <recommendedName>
        <fullName evidence="5">Pseudouridine synthase</fullName>
        <ecNumber evidence="5">5.4.99.-</ecNumber>
    </recommendedName>
</protein>
<evidence type="ECO:0000256" key="3">
    <source>
        <dbReference type="ARBA" id="ARBA00023235"/>
    </source>
</evidence>
<dbReference type="InterPro" id="IPR050188">
    <property type="entry name" value="RluA_PseudoU_synthase"/>
</dbReference>
<name>A0A3E3E0M9_9FIRM</name>
<evidence type="ECO:0000256" key="4">
    <source>
        <dbReference type="PIRSR" id="PIRSR606225-1"/>
    </source>
</evidence>
<evidence type="ECO:0000256" key="1">
    <source>
        <dbReference type="ARBA" id="ARBA00000073"/>
    </source>
</evidence>
<reference evidence="7 8" key="1">
    <citation type="submission" date="2018-08" db="EMBL/GenBank/DDBJ databases">
        <title>A genome reference for cultivated species of the human gut microbiota.</title>
        <authorList>
            <person name="Zou Y."/>
            <person name="Xue W."/>
            <person name="Luo G."/>
        </authorList>
    </citation>
    <scope>NUCLEOTIDE SEQUENCE [LARGE SCALE GENOMIC DNA]</scope>
    <source>
        <strain evidence="7 8">AM25-6</strain>
    </source>
</reference>
<accession>A0A3E3E0M9</accession>
<dbReference type="PANTHER" id="PTHR21600">
    <property type="entry name" value="MITOCHONDRIAL RNA PSEUDOURIDINE SYNTHASE"/>
    <property type="match status" value="1"/>
</dbReference>
<dbReference type="InterPro" id="IPR020103">
    <property type="entry name" value="PsdUridine_synth_cat_dom_sf"/>
</dbReference>
<dbReference type="InterPro" id="IPR006225">
    <property type="entry name" value="PsdUridine_synth_RluC/D"/>
</dbReference>
<sequence length="306" mass="35790">MLKKNKKEFSTTYIYKTDKKYEGENVYYFLENEYDYSSRTFRYIIREGRLLINDKDAMFVDILKEGDIIKVSFPVEEADAPSTDMKIDIIYEDDDIAVINKKPGMVVHVTKSHPLDTLQNAIYHKWEIEKKHFKTRFVNRLDMDTSGIVVIAKNKYVHHFIQNQSINNQIDKKYVLIVDGIMDQKEGYINAPIKRDEGHPLRRIVAEDGKECITKYKVIEEFKNHSLVEAKLITGRTHQLRVHFSYVGHPILGDSLYNENKSELISHQALHAKSISFVHPRGNKPMTFEAELFDDFKDVLEILKKS</sequence>
<comment type="function">
    <text evidence="5">Responsible for synthesis of pseudouridine from uracil.</text>
</comment>
<feature type="domain" description="Pseudouridine synthase RsuA/RluA-like" evidence="6">
    <location>
        <begin position="96"/>
        <end position="245"/>
    </location>
</feature>
<dbReference type="CDD" id="cd02869">
    <property type="entry name" value="PseudoU_synth_RluA_like"/>
    <property type="match status" value="1"/>
</dbReference>
<evidence type="ECO:0000256" key="5">
    <source>
        <dbReference type="RuleBase" id="RU362028"/>
    </source>
</evidence>
<dbReference type="GO" id="GO:0003723">
    <property type="term" value="F:RNA binding"/>
    <property type="evidence" value="ECO:0007669"/>
    <property type="project" value="InterPro"/>
</dbReference>
<evidence type="ECO:0000313" key="8">
    <source>
        <dbReference type="Proteomes" id="UP000261212"/>
    </source>
</evidence>
<dbReference type="Gene3D" id="3.30.2350.10">
    <property type="entry name" value="Pseudouridine synthase"/>
    <property type="match status" value="1"/>
</dbReference>